<sequence length="324" mass="36781">MADQAREYFRYYGEAIEGGKKLLLDTFDLYSNHSALPMHTVGEDGAAVDFVLDREIKKLLHSLETAVSDSSLRQGYQMINLMLAAFCLRKYKPLKLLHLGGRTSAGFLGFCQLLPKFHPDNRMYWLTPTCREERADCICMTMPFEELLLPQKTFDLIVLDDTDEYLLPSLKEHLWLSLRPEGQLILLSRRREMQQAFNGKGAETYLAGDGWTVSQSTISAAEHEAMAADTWDSAVKTIQQEAIERIQLVQREVTVEGADIDALLQLADEAEQFVLLIYASLPSLEVKYLANEWKRALLDYRLGWGQVDKIQQSGNALLLELKIA</sequence>
<proteinExistence type="predicted"/>
<evidence type="ECO:0000313" key="2">
    <source>
        <dbReference type="Proteomes" id="UP000183639"/>
    </source>
</evidence>
<dbReference type="AlphaFoldDB" id="A0A1I3CNZ8"/>
<evidence type="ECO:0000313" key="1">
    <source>
        <dbReference type="EMBL" id="SFH76093.1"/>
    </source>
</evidence>
<dbReference type="EMBL" id="FOQK01000004">
    <property type="protein sequence ID" value="SFH76093.1"/>
    <property type="molecule type" value="Genomic_DNA"/>
</dbReference>
<accession>A0A1I3CNZ8</accession>
<gene>
    <name evidence="1" type="ORF">SAMN04487861_10439</name>
</gene>
<dbReference type="Proteomes" id="UP000183639">
    <property type="component" value="Unassembled WGS sequence"/>
</dbReference>
<protein>
    <recommendedName>
        <fullName evidence="3">Methyltransferase domain-containing protein</fullName>
    </recommendedName>
</protein>
<name>A0A1I3CNZ8_SELRU</name>
<reference evidence="1 2" key="1">
    <citation type="submission" date="2016-10" db="EMBL/GenBank/DDBJ databases">
        <authorList>
            <person name="de Groot N.N."/>
        </authorList>
    </citation>
    <scope>NUCLEOTIDE SEQUENCE [LARGE SCALE GENOMIC DNA]</scope>
    <source>
        <strain evidence="1 2">Z108</strain>
    </source>
</reference>
<organism evidence="1 2">
    <name type="scientific">Selenomonas ruminantium</name>
    <dbReference type="NCBI Taxonomy" id="971"/>
    <lineage>
        <taxon>Bacteria</taxon>
        <taxon>Bacillati</taxon>
        <taxon>Bacillota</taxon>
        <taxon>Negativicutes</taxon>
        <taxon>Selenomonadales</taxon>
        <taxon>Selenomonadaceae</taxon>
        <taxon>Selenomonas</taxon>
    </lineage>
</organism>
<dbReference type="RefSeq" id="WP_075442343.1">
    <property type="nucleotide sequence ID" value="NZ_FOQK01000004.1"/>
</dbReference>
<evidence type="ECO:0008006" key="3">
    <source>
        <dbReference type="Google" id="ProtNLM"/>
    </source>
</evidence>